<evidence type="ECO:0000256" key="1">
    <source>
        <dbReference type="ARBA" id="ARBA00008270"/>
    </source>
</evidence>
<protein>
    <submittedName>
        <fullName evidence="4">PhzF family phenazine biosynthesis protein</fullName>
    </submittedName>
</protein>
<dbReference type="AlphaFoldDB" id="A0A939HA65"/>
<dbReference type="GO" id="GO:0005737">
    <property type="term" value="C:cytoplasm"/>
    <property type="evidence" value="ECO:0007669"/>
    <property type="project" value="TreeGrafter"/>
</dbReference>
<dbReference type="Pfam" id="PF02567">
    <property type="entry name" value="PhzC-PhzF"/>
    <property type="match status" value="1"/>
</dbReference>
<dbReference type="NCBIfam" id="TIGR00654">
    <property type="entry name" value="PhzF_family"/>
    <property type="match status" value="1"/>
</dbReference>
<dbReference type="Gene3D" id="3.10.310.10">
    <property type="entry name" value="Diaminopimelate Epimerase, Chain A, domain 1"/>
    <property type="match status" value="2"/>
</dbReference>
<comment type="similarity">
    <text evidence="1">Belongs to the PhzF family.</text>
</comment>
<dbReference type="GO" id="GO:0016853">
    <property type="term" value="F:isomerase activity"/>
    <property type="evidence" value="ECO:0007669"/>
    <property type="project" value="UniProtKB-KW"/>
</dbReference>
<accession>A0A939HA65</accession>
<feature type="active site" evidence="3">
    <location>
        <position position="45"/>
    </location>
</feature>
<keyword evidence="2" id="KW-0413">Isomerase</keyword>
<proteinExistence type="inferred from homology"/>
<evidence type="ECO:0000256" key="2">
    <source>
        <dbReference type="ARBA" id="ARBA00023235"/>
    </source>
</evidence>
<gene>
    <name evidence="4" type="ORF">J3A84_00855</name>
</gene>
<dbReference type="PANTHER" id="PTHR13774:SF39">
    <property type="entry name" value="BIOSYNTHESIS PROTEIN, PUTATIVE-RELATED"/>
    <property type="match status" value="1"/>
</dbReference>
<dbReference type="SUPFAM" id="SSF54506">
    <property type="entry name" value="Diaminopimelate epimerase-like"/>
    <property type="match status" value="1"/>
</dbReference>
<dbReference type="InterPro" id="IPR003719">
    <property type="entry name" value="Phenazine_PhzF-like"/>
</dbReference>
<dbReference type="PIRSF" id="PIRSF016184">
    <property type="entry name" value="PhzC_PhzF"/>
    <property type="match status" value="1"/>
</dbReference>
<keyword evidence="5" id="KW-1185">Reference proteome</keyword>
<organism evidence="4 5">
    <name type="scientific">Proteiniclasticum aestuarii</name>
    <dbReference type="NCBI Taxonomy" id="2817862"/>
    <lineage>
        <taxon>Bacteria</taxon>
        <taxon>Bacillati</taxon>
        <taxon>Bacillota</taxon>
        <taxon>Clostridia</taxon>
        <taxon>Eubacteriales</taxon>
        <taxon>Clostridiaceae</taxon>
        <taxon>Proteiniclasticum</taxon>
    </lineage>
</organism>
<evidence type="ECO:0000313" key="4">
    <source>
        <dbReference type="EMBL" id="MBO1263588.1"/>
    </source>
</evidence>
<dbReference type="PANTHER" id="PTHR13774">
    <property type="entry name" value="PHENAZINE BIOSYNTHESIS PROTEIN"/>
    <property type="match status" value="1"/>
</dbReference>
<evidence type="ECO:0000256" key="3">
    <source>
        <dbReference type="PIRSR" id="PIRSR016184-1"/>
    </source>
</evidence>
<dbReference type="Proteomes" id="UP000664218">
    <property type="component" value="Unassembled WGS sequence"/>
</dbReference>
<reference evidence="4" key="1">
    <citation type="submission" date="2021-03" db="EMBL/GenBank/DDBJ databases">
        <title>Proteiniclasticum marinus sp. nov., isolated from tidal flat sediment.</title>
        <authorList>
            <person name="Namirimu T."/>
            <person name="Yang J.-A."/>
            <person name="Yang S.-H."/>
            <person name="Kim Y.-J."/>
            <person name="Kwon K.K."/>
        </authorList>
    </citation>
    <scope>NUCLEOTIDE SEQUENCE</scope>
    <source>
        <strain evidence="4">SCR006</strain>
    </source>
</reference>
<sequence>MIEVYTTNSFAEETGGGNPAAVVLEADSFSEQKMQEIAQKIGFSETAFVMRSSKADRKVRYFTPVREVDLCGHATIAVFSLLRDLNILASGQYRLETVQEELHIEISPDSVMMELSRPIFFEYADPIVVSDSLNIDAEDLLPEHLPQFVSTGLKDLIIPVRTKAVLDQIRPDFDKITHLSDRHDAEGYHLFAMDEEKVTAYTRNFAPSLGISEESATGTASGALAAYLHRYGLISDNESASLVFLQGEAMGRSSIIRASIEERQGEIRRIFVGGSIRDTKKIHL</sequence>
<comment type="caution">
    <text evidence="4">The sequence shown here is derived from an EMBL/GenBank/DDBJ whole genome shotgun (WGS) entry which is preliminary data.</text>
</comment>
<dbReference type="EMBL" id="JAFNJU010000001">
    <property type="protein sequence ID" value="MBO1263588.1"/>
    <property type="molecule type" value="Genomic_DNA"/>
</dbReference>
<name>A0A939HA65_9CLOT</name>
<evidence type="ECO:0000313" key="5">
    <source>
        <dbReference type="Proteomes" id="UP000664218"/>
    </source>
</evidence>
<dbReference type="RefSeq" id="WP_207598106.1">
    <property type="nucleotide sequence ID" value="NZ_JAFNJU010000001.1"/>
</dbReference>